<evidence type="ECO:0000259" key="3">
    <source>
        <dbReference type="PROSITE" id="PS50075"/>
    </source>
</evidence>
<dbReference type="InterPro" id="IPR009081">
    <property type="entry name" value="PP-bd_ACP"/>
</dbReference>
<dbReference type="InterPro" id="IPR029058">
    <property type="entry name" value="AB_hydrolase_fold"/>
</dbReference>
<dbReference type="InterPro" id="IPR042099">
    <property type="entry name" value="ANL_N_sf"/>
</dbReference>
<dbReference type="InterPro" id="IPR036736">
    <property type="entry name" value="ACP-like_sf"/>
</dbReference>
<sequence length="893" mass="95744">MTSGDAAVPTATGPDFRAHPWRRTVRRVPANTPADADAGLLARLRTVIAAQPDAVALVDDERSMTFGEVAELAARTARAVAGLSFRRWHPDADDTEVDPVAVLAAHRAETVAAVIGVIAAGSPVVVLDHALPHPRLLQYLEGSGARAVVHDPAHRDRAERLAAAAPAGRPLTLVPIPTGDALADPSADARARAGDLVPEGQPEPEVLAPAALVFTSGTTGRPKGVVYDHRLFPRSAWNVSVRDGTYDADDVLASVLPLGFSAGLDHTLAGLQVGARQHLRDLRAAGTGDVLAWLRGSGVTVVNTTPSMGRALVALVPDGERLADFRSLTLTSEAMHHSDAAALRAVLPPDCALSNRWGASETGLASVLPLVPGESGEPGQSGQLPVGWPVTELQLEVEPEQDSAPGTGVVTVTGRYIARRYWRDPVKTAESFAELPDGRRRFRSADVGRIDERGCFLLLGRRDHSVKVRSYLVEPGEVDAALFALPDIRESVVVGDDSAGRTRLVAYVVSTAEKPAAASVRSRLREVLPPWMVPETVVFLERLPRTERGKIDRFALPPAPLFVPGGTPPRTDWEGVVADLWARVLQLPEVGVHDDFFELGGDSLAAEELLALVAIELRIPDVDSQALLESATVAEFAHALQGGMPTDRRYSTLVPLRREGTGRPLFCLAGGGGLAMAFVPLVRHLRDDLPVWGLQAHGLEHRAVPDWSVEAAARRQVRALRSVQPHGPYRLLGHSFGAVLAVEVARQLTAAGETVDGLVVVDALPPGSRVPADRSRSRLLRARDVVGMLLSGIGPDRGQGQYPRFYRQARFLTRRYRPQPWTGRALVVAADGPDRDQRMAWGRTLNGPWSVVHLPGDHHSVLREPHVRGLARSVADFLERTDAAAADSDAGPQ</sequence>
<dbReference type="PANTHER" id="PTHR45527:SF1">
    <property type="entry name" value="FATTY ACID SYNTHASE"/>
    <property type="match status" value="1"/>
</dbReference>
<dbReference type="AlphaFoldDB" id="A0A938Y720"/>
<dbReference type="GO" id="GO:0044550">
    <property type="term" value="P:secondary metabolite biosynthetic process"/>
    <property type="evidence" value="ECO:0007669"/>
    <property type="project" value="TreeGrafter"/>
</dbReference>
<protein>
    <submittedName>
        <fullName evidence="4">AMP-binding protein</fullName>
    </submittedName>
</protein>
<dbReference type="Gene3D" id="3.30.300.30">
    <property type="match status" value="1"/>
</dbReference>
<dbReference type="InterPro" id="IPR000873">
    <property type="entry name" value="AMP-dep_synth/lig_dom"/>
</dbReference>
<dbReference type="PANTHER" id="PTHR45527">
    <property type="entry name" value="NONRIBOSOMAL PEPTIDE SYNTHETASE"/>
    <property type="match status" value="1"/>
</dbReference>
<evidence type="ECO:0000313" key="5">
    <source>
        <dbReference type="Proteomes" id="UP000663792"/>
    </source>
</evidence>
<evidence type="ECO:0000313" key="4">
    <source>
        <dbReference type="EMBL" id="MBM9467221.1"/>
    </source>
</evidence>
<dbReference type="SMART" id="SM00824">
    <property type="entry name" value="PKS_TE"/>
    <property type="match status" value="1"/>
</dbReference>
<dbReference type="Gene3D" id="1.10.1200.10">
    <property type="entry name" value="ACP-like"/>
    <property type="match status" value="1"/>
</dbReference>
<reference evidence="4" key="1">
    <citation type="submission" date="2021-01" db="EMBL/GenBank/DDBJ databases">
        <title>YIM 132084 draft genome.</title>
        <authorList>
            <person name="An D."/>
        </authorList>
    </citation>
    <scope>NUCLEOTIDE SEQUENCE</scope>
    <source>
        <strain evidence="4">YIM 132084</strain>
    </source>
</reference>
<evidence type="ECO:0000256" key="2">
    <source>
        <dbReference type="SAM" id="MobiDB-lite"/>
    </source>
</evidence>
<dbReference type="Gene3D" id="3.40.50.1820">
    <property type="entry name" value="alpha/beta hydrolase"/>
    <property type="match status" value="1"/>
</dbReference>
<proteinExistence type="predicted"/>
<feature type="region of interest" description="Disordered" evidence="2">
    <location>
        <begin position="1"/>
        <end position="20"/>
    </location>
</feature>
<comment type="caution">
    <text evidence="4">The sequence shown here is derived from an EMBL/GenBank/DDBJ whole genome shotgun (WGS) entry which is preliminary data.</text>
</comment>
<dbReference type="InterPro" id="IPR025110">
    <property type="entry name" value="AMP-bd_C"/>
</dbReference>
<dbReference type="Pfam" id="PF00550">
    <property type="entry name" value="PP-binding"/>
    <property type="match status" value="1"/>
</dbReference>
<dbReference type="Pfam" id="PF13193">
    <property type="entry name" value="AMP-binding_C"/>
    <property type="match status" value="1"/>
</dbReference>
<gene>
    <name evidence="4" type="ORF">JL106_08010</name>
</gene>
<dbReference type="PROSITE" id="PS00455">
    <property type="entry name" value="AMP_BINDING"/>
    <property type="match status" value="1"/>
</dbReference>
<dbReference type="GO" id="GO:0005737">
    <property type="term" value="C:cytoplasm"/>
    <property type="evidence" value="ECO:0007669"/>
    <property type="project" value="TreeGrafter"/>
</dbReference>
<name>A0A938Y720_9ACTN</name>
<accession>A0A938Y720</accession>
<comment type="cofactor">
    <cofactor evidence="1">
        <name>pantetheine 4'-phosphate</name>
        <dbReference type="ChEBI" id="CHEBI:47942"/>
    </cofactor>
</comment>
<dbReference type="GO" id="GO:0043041">
    <property type="term" value="P:amino acid activation for nonribosomal peptide biosynthetic process"/>
    <property type="evidence" value="ECO:0007669"/>
    <property type="project" value="TreeGrafter"/>
</dbReference>
<dbReference type="Proteomes" id="UP000663792">
    <property type="component" value="Unassembled WGS sequence"/>
</dbReference>
<dbReference type="GO" id="GO:0031177">
    <property type="term" value="F:phosphopantetheine binding"/>
    <property type="evidence" value="ECO:0007669"/>
    <property type="project" value="TreeGrafter"/>
</dbReference>
<dbReference type="InterPro" id="IPR045851">
    <property type="entry name" value="AMP-bd_C_sf"/>
</dbReference>
<keyword evidence="5" id="KW-1185">Reference proteome</keyword>
<organism evidence="4 5">
    <name type="scientific">Nakamurella leprariae</name>
    <dbReference type="NCBI Taxonomy" id="2803911"/>
    <lineage>
        <taxon>Bacteria</taxon>
        <taxon>Bacillati</taxon>
        <taxon>Actinomycetota</taxon>
        <taxon>Actinomycetes</taxon>
        <taxon>Nakamurellales</taxon>
        <taxon>Nakamurellaceae</taxon>
        <taxon>Nakamurella</taxon>
    </lineage>
</organism>
<dbReference type="InterPro" id="IPR020802">
    <property type="entry name" value="TesA-like"/>
</dbReference>
<dbReference type="SUPFAM" id="SSF47336">
    <property type="entry name" value="ACP-like"/>
    <property type="match status" value="1"/>
</dbReference>
<dbReference type="SUPFAM" id="SSF56801">
    <property type="entry name" value="Acetyl-CoA synthetase-like"/>
    <property type="match status" value="1"/>
</dbReference>
<dbReference type="RefSeq" id="WP_205260177.1">
    <property type="nucleotide sequence ID" value="NZ_JAERWK010000010.1"/>
</dbReference>
<dbReference type="EMBL" id="JAERWK010000010">
    <property type="protein sequence ID" value="MBM9467221.1"/>
    <property type="molecule type" value="Genomic_DNA"/>
</dbReference>
<dbReference type="Gene3D" id="3.40.50.12780">
    <property type="entry name" value="N-terminal domain of ligase-like"/>
    <property type="match status" value="1"/>
</dbReference>
<dbReference type="Pfam" id="PF00501">
    <property type="entry name" value="AMP-binding"/>
    <property type="match status" value="1"/>
</dbReference>
<dbReference type="PROSITE" id="PS50075">
    <property type="entry name" value="CARRIER"/>
    <property type="match status" value="1"/>
</dbReference>
<dbReference type="Pfam" id="PF00975">
    <property type="entry name" value="Thioesterase"/>
    <property type="match status" value="1"/>
</dbReference>
<dbReference type="SUPFAM" id="SSF53474">
    <property type="entry name" value="alpha/beta-Hydrolases"/>
    <property type="match status" value="1"/>
</dbReference>
<feature type="domain" description="Carrier" evidence="3">
    <location>
        <begin position="568"/>
        <end position="644"/>
    </location>
</feature>
<evidence type="ECO:0000256" key="1">
    <source>
        <dbReference type="ARBA" id="ARBA00001957"/>
    </source>
</evidence>
<dbReference type="InterPro" id="IPR001031">
    <property type="entry name" value="Thioesterase"/>
</dbReference>
<dbReference type="InterPro" id="IPR020845">
    <property type="entry name" value="AMP-binding_CS"/>
</dbReference>